<evidence type="ECO:0000313" key="2">
    <source>
        <dbReference type="EMBL" id="CUN23622.1"/>
    </source>
</evidence>
<sequence>MTIDAIIMMVITLVGYIGGFSYFMIRVFKKERSKSKE</sequence>
<evidence type="ECO:0000313" key="6">
    <source>
        <dbReference type="Proteomes" id="UP000095439"/>
    </source>
</evidence>
<dbReference type="Proteomes" id="UP000095380">
    <property type="component" value="Unassembled WGS sequence"/>
</dbReference>
<name>A0A173V8F3_9FIRM</name>
<feature type="transmembrane region" description="Helical" evidence="1">
    <location>
        <begin position="6"/>
        <end position="25"/>
    </location>
</feature>
<keyword evidence="1" id="KW-0472">Membrane</keyword>
<keyword evidence="1" id="KW-0812">Transmembrane</keyword>
<dbReference type="EMBL" id="CYXO01000022">
    <property type="protein sequence ID" value="CUN23622.1"/>
    <property type="molecule type" value="Genomic_DNA"/>
</dbReference>
<dbReference type="Proteomes" id="UP000095439">
    <property type="component" value="Unassembled WGS sequence"/>
</dbReference>
<evidence type="ECO:0008006" key="8">
    <source>
        <dbReference type="Google" id="ProtNLM"/>
    </source>
</evidence>
<keyword evidence="1" id="KW-1133">Transmembrane helix</keyword>
<dbReference type="AlphaFoldDB" id="A0A173V8F3"/>
<dbReference type="Proteomes" id="UP000095597">
    <property type="component" value="Unassembled WGS sequence"/>
</dbReference>
<evidence type="ECO:0000313" key="7">
    <source>
        <dbReference type="Proteomes" id="UP000095597"/>
    </source>
</evidence>
<dbReference type="EMBL" id="CYYM01000015">
    <property type="protein sequence ID" value="CUO48766.1"/>
    <property type="molecule type" value="Genomic_DNA"/>
</dbReference>
<gene>
    <name evidence="4" type="ORF">ERS852408_02281</name>
    <name evidence="3" type="ORF">ERS852423_01691</name>
    <name evidence="2" type="ORF">ERS852573_02723</name>
</gene>
<evidence type="ECO:0000313" key="5">
    <source>
        <dbReference type="Proteomes" id="UP000095380"/>
    </source>
</evidence>
<organism evidence="2 7">
    <name type="scientific">Dorea longicatena</name>
    <dbReference type="NCBI Taxonomy" id="88431"/>
    <lineage>
        <taxon>Bacteria</taxon>
        <taxon>Bacillati</taxon>
        <taxon>Bacillota</taxon>
        <taxon>Clostridia</taxon>
        <taxon>Lachnospirales</taxon>
        <taxon>Lachnospiraceae</taxon>
        <taxon>Dorea</taxon>
    </lineage>
</organism>
<evidence type="ECO:0000313" key="3">
    <source>
        <dbReference type="EMBL" id="CUN88829.1"/>
    </source>
</evidence>
<accession>A0A173V8F3</accession>
<evidence type="ECO:0000313" key="4">
    <source>
        <dbReference type="EMBL" id="CUO48766.1"/>
    </source>
</evidence>
<evidence type="ECO:0000256" key="1">
    <source>
        <dbReference type="SAM" id="Phobius"/>
    </source>
</evidence>
<proteinExistence type="predicted"/>
<reference evidence="5 6" key="1">
    <citation type="submission" date="2015-09" db="EMBL/GenBank/DDBJ databases">
        <authorList>
            <consortium name="Pathogen Informatics"/>
        </authorList>
    </citation>
    <scope>NUCLEOTIDE SEQUENCE [LARGE SCALE GENOMIC DNA]</scope>
    <source>
        <strain evidence="4 5">2789STDY5608851</strain>
        <strain evidence="3 6">2789STDY5608866</strain>
        <strain evidence="2 7">2789STDY5834961</strain>
    </source>
</reference>
<protein>
    <recommendedName>
        <fullName evidence="8">MetS family NSS transporter small subunit</fullName>
    </recommendedName>
</protein>
<dbReference type="EMBL" id="CYYY01000007">
    <property type="protein sequence ID" value="CUN88829.1"/>
    <property type="molecule type" value="Genomic_DNA"/>
</dbReference>